<dbReference type="InterPro" id="IPR006652">
    <property type="entry name" value="Kelch_1"/>
</dbReference>
<feature type="domain" description="Attractin/MKLN-like beta-propeller" evidence="4">
    <location>
        <begin position="76"/>
        <end position="190"/>
    </location>
</feature>
<evidence type="ECO:0000256" key="1">
    <source>
        <dbReference type="ARBA" id="ARBA00022441"/>
    </source>
</evidence>
<name>A0A8X6X691_9ARAC</name>
<dbReference type="Pfam" id="PF24981">
    <property type="entry name" value="Beta-prop_ATRN-LZTR1"/>
    <property type="match status" value="1"/>
</dbReference>
<organism evidence="5 6">
    <name type="scientific">Trichonephila inaurata madagascariensis</name>
    <dbReference type="NCBI Taxonomy" id="2747483"/>
    <lineage>
        <taxon>Eukaryota</taxon>
        <taxon>Metazoa</taxon>
        <taxon>Ecdysozoa</taxon>
        <taxon>Arthropoda</taxon>
        <taxon>Chelicerata</taxon>
        <taxon>Arachnida</taxon>
        <taxon>Araneae</taxon>
        <taxon>Araneomorphae</taxon>
        <taxon>Entelegynae</taxon>
        <taxon>Araneoidea</taxon>
        <taxon>Nephilidae</taxon>
        <taxon>Trichonephila</taxon>
        <taxon>Trichonephila inaurata</taxon>
    </lineage>
</organism>
<feature type="compositionally biased region" description="Basic and acidic residues" evidence="3">
    <location>
        <begin position="25"/>
        <end position="35"/>
    </location>
</feature>
<gene>
    <name evidence="5" type="ORF">TNIN_490851</name>
</gene>
<comment type="caution">
    <text evidence="5">The sequence shown here is derived from an EMBL/GenBank/DDBJ whole genome shotgun (WGS) entry which is preliminary data.</text>
</comment>
<dbReference type="PANTHER" id="PTHR45632">
    <property type="entry name" value="LD33804P"/>
    <property type="match status" value="1"/>
</dbReference>
<evidence type="ECO:0000313" key="5">
    <source>
        <dbReference type="EMBL" id="GFY46166.1"/>
    </source>
</evidence>
<keyword evidence="2" id="KW-0677">Repeat</keyword>
<dbReference type="Proteomes" id="UP000886998">
    <property type="component" value="Unassembled WGS sequence"/>
</dbReference>
<dbReference type="EMBL" id="BMAV01005226">
    <property type="protein sequence ID" value="GFY46166.1"/>
    <property type="molecule type" value="Genomic_DNA"/>
</dbReference>
<reference evidence="5" key="1">
    <citation type="submission" date="2020-08" db="EMBL/GenBank/DDBJ databases">
        <title>Multicomponent nature underlies the extraordinary mechanical properties of spider dragline silk.</title>
        <authorList>
            <person name="Kono N."/>
            <person name="Nakamura H."/>
            <person name="Mori M."/>
            <person name="Yoshida Y."/>
            <person name="Ohtoshi R."/>
            <person name="Malay A.D."/>
            <person name="Moran D.A.P."/>
            <person name="Tomita M."/>
            <person name="Numata K."/>
            <person name="Arakawa K."/>
        </authorList>
    </citation>
    <scope>NUCLEOTIDE SEQUENCE</scope>
</reference>
<keyword evidence="6" id="KW-1185">Reference proteome</keyword>
<feature type="region of interest" description="Disordered" evidence="3">
    <location>
        <begin position="1"/>
        <end position="35"/>
    </location>
</feature>
<accession>A0A8X6X691</accession>
<dbReference type="InterPro" id="IPR056737">
    <property type="entry name" value="Beta-prop_ATRN-MKLN-like"/>
</dbReference>
<keyword evidence="1" id="KW-0880">Kelch repeat</keyword>
<evidence type="ECO:0000256" key="2">
    <source>
        <dbReference type="ARBA" id="ARBA00022737"/>
    </source>
</evidence>
<evidence type="ECO:0000259" key="4">
    <source>
        <dbReference type="Pfam" id="PF24981"/>
    </source>
</evidence>
<evidence type="ECO:0000256" key="3">
    <source>
        <dbReference type="SAM" id="MobiDB-lite"/>
    </source>
</evidence>
<protein>
    <submittedName>
        <fullName evidence="5">Alpha-scruin</fullName>
    </submittedName>
</protein>
<dbReference type="Gene3D" id="2.120.10.80">
    <property type="entry name" value="Kelch-type beta propeller"/>
    <property type="match status" value="1"/>
</dbReference>
<dbReference type="SMART" id="SM00612">
    <property type="entry name" value="Kelch"/>
    <property type="match status" value="2"/>
</dbReference>
<sequence length="196" mass="22650">MGDGKPDTVQEEYKNRNKPKTLLMRNEKRERAENEVKRGYPFLSDEEESLDSLLAKERDYKSLAERSRSEKQLETYRAIIVTGGFNAKNTDEPNSGKLVLLYDPASNQWSKIGLMPKPRHHHRTVYLNDFLYLIGGCHPELTKEGKMIPLKSCFSFNLTTKEWKKLPEMRNARMYHGVAALKGNIYVVGGKRENDK</sequence>
<proteinExistence type="predicted"/>
<dbReference type="SUPFAM" id="SSF117281">
    <property type="entry name" value="Kelch motif"/>
    <property type="match status" value="1"/>
</dbReference>
<dbReference type="InterPro" id="IPR015915">
    <property type="entry name" value="Kelch-typ_b-propeller"/>
</dbReference>
<evidence type="ECO:0000313" key="6">
    <source>
        <dbReference type="Proteomes" id="UP000886998"/>
    </source>
</evidence>
<feature type="compositionally biased region" description="Basic and acidic residues" evidence="3">
    <location>
        <begin position="1"/>
        <end position="15"/>
    </location>
</feature>
<dbReference type="OrthoDB" id="6483596at2759"/>
<dbReference type="AlphaFoldDB" id="A0A8X6X691"/>